<proteinExistence type="predicted"/>
<accession>A0ABQ9I7U6</accession>
<dbReference type="Proteomes" id="UP001159363">
    <property type="component" value="Chromosome 2"/>
</dbReference>
<protein>
    <submittedName>
        <fullName evidence="1">Uncharacterized protein</fullName>
    </submittedName>
</protein>
<comment type="caution">
    <text evidence="1">The sequence shown here is derived from an EMBL/GenBank/DDBJ whole genome shotgun (WGS) entry which is preliminary data.</text>
</comment>
<keyword evidence="2" id="KW-1185">Reference proteome</keyword>
<organism evidence="1 2">
    <name type="scientific">Dryococelus australis</name>
    <dbReference type="NCBI Taxonomy" id="614101"/>
    <lineage>
        <taxon>Eukaryota</taxon>
        <taxon>Metazoa</taxon>
        <taxon>Ecdysozoa</taxon>
        <taxon>Arthropoda</taxon>
        <taxon>Hexapoda</taxon>
        <taxon>Insecta</taxon>
        <taxon>Pterygota</taxon>
        <taxon>Neoptera</taxon>
        <taxon>Polyneoptera</taxon>
        <taxon>Phasmatodea</taxon>
        <taxon>Verophasmatodea</taxon>
        <taxon>Anareolatae</taxon>
        <taxon>Phasmatidae</taxon>
        <taxon>Eurycanthinae</taxon>
        <taxon>Dryococelus</taxon>
    </lineage>
</organism>
<gene>
    <name evidence="1" type="ORF">PR048_005290</name>
</gene>
<sequence length="142" mass="16233">MLQKYNHLFGNCCSDPLLIHKKGISKSFREITVEKYNGAKIIPGKFLCTNCWTKTSYLSCETDSNNLAYEPSSRTIENSLGKKWSTSFDVPYVEEGLFVELDNSDKYSILINKLTEKMKSGTSVKDKIKMLSLLLSRWSKKN</sequence>
<reference evidence="1 2" key="1">
    <citation type="submission" date="2023-02" db="EMBL/GenBank/DDBJ databases">
        <title>LHISI_Scaffold_Assembly.</title>
        <authorList>
            <person name="Stuart O.P."/>
            <person name="Cleave R."/>
            <person name="Magrath M.J.L."/>
            <person name="Mikheyev A.S."/>
        </authorList>
    </citation>
    <scope>NUCLEOTIDE SEQUENCE [LARGE SCALE GENOMIC DNA]</scope>
    <source>
        <strain evidence="1">Daus_M_001</strain>
        <tissue evidence="1">Leg muscle</tissue>
    </source>
</reference>
<evidence type="ECO:0000313" key="1">
    <source>
        <dbReference type="EMBL" id="KAJ8892709.1"/>
    </source>
</evidence>
<dbReference type="EMBL" id="JARBHB010000002">
    <property type="protein sequence ID" value="KAJ8892709.1"/>
    <property type="molecule type" value="Genomic_DNA"/>
</dbReference>
<evidence type="ECO:0000313" key="2">
    <source>
        <dbReference type="Proteomes" id="UP001159363"/>
    </source>
</evidence>
<name>A0ABQ9I7U6_9NEOP</name>